<dbReference type="Proteomes" id="UP000054567">
    <property type="component" value="Unassembled WGS sequence"/>
</dbReference>
<accession>A0A0J6FV94</accession>
<feature type="compositionally biased region" description="Basic and acidic residues" evidence="1">
    <location>
        <begin position="51"/>
        <end position="62"/>
    </location>
</feature>
<evidence type="ECO:0000256" key="2">
    <source>
        <dbReference type="SAM" id="Phobius"/>
    </source>
</evidence>
<evidence type="ECO:0000256" key="1">
    <source>
        <dbReference type="SAM" id="MobiDB-lite"/>
    </source>
</evidence>
<feature type="compositionally biased region" description="Low complexity" evidence="1">
    <location>
        <begin position="174"/>
        <end position="183"/>
    </location>
</feature>
<feature type="compositionally biased region" description="Polar residues" evidence="1">
    <location>
        <begin position="231"/>
        <end position="249"/>
    </location>
</feature>
<feature type="region of interest" description="Disordered" evidence="1">
    <location>
        <begin position="1"/>
        <end position="63"/>
    </location>
</feature>
<evidence type="ECO:0000313" key="4">
    <source>
        <dbReference type="Proteomes" id="UP000054567"/>
    </source>
</evidence>
<keyword evidence="2" id="KW-0812">Transmembrane</keyword>
<gene>
    <name evidence="3" type="ORF">CPAG_09363</name>
</gene>
<reference evidence="4" key="3">
    <citation type="journal article" date="2010" name="Genome Res.">
        <title>Population genomic sequencing of Coccidioides fungi reveals recent hybridization and transposon control.</title>
        <authorList>
            <person name="Neafsey D.E."/>
            <person name="Barker B.M."/>
            <person name="Sharpton T.J."/>
            <person name="Stajich J.E."/>
            <person name="Park D.J."/>
            <person name="Whiston E."/>
            <person name="Hung C.-Y."/>
            <person name="McMahan C."/>
            <person name="White J."/>
            <person name="Sykes S."/>
            <person name="Heiman D."/>
            <person name="Young S."/>
            <person name="Zeng Q."/>
            <person name="Abouelleil A."/>
            <person name="Aftuck L."/>
            <person name="Bessette D."/>
            <person name="Brown A."/>
            <person name="FitzGerald M."/>
            <person name="Lui A."/>
            <person name="Macdonald J.P."/>
            <person name="Priest M."/>
            <person name="Orbach M.J."/>
            <person name="Galgiani J.N."/>
            <person name="Kirkland T.N."/>
            <person name="Cole G.T."/>
            <person name="Birren B.W."/>
            <person name="Henn M.R."/>
            <person name="Taylor J.W."/>
            <person name="Rounsley S.D."/>
        </authorList>
    </citation>
    <scope>NUCLEOTIDE SEQUENCE [LARGE SCALE GENOMIC DNA]</scope>
    <source>
        <strain evidence="4">RMSCC 3488</strain>
    </source>
</reference>
<name>A0A0J6FV94_COCPO</name>
<feature type="compositionally biased region" description="Basic residues" evidence="1">
    <location>
        <begin position="1"/>
        <end position="13"/>
    </location>
</feature>
<feature type="compositionally biased region" description="Polar residues" evidence="1">
    <location>
        <begin position="531"/>
        <end position="555"/>
    </location>
</feature>
<keyword evidence="2" id="KW-1133">Transmembrane helix</keyword>
<feature type="transmembrane region" description="Helical" evidence="2">
    <location>
        <begin position="341"/>
        <end position="363"/>
    </location>
</feature>
<evidence type="ECO:0000313" key="3">
    <source>
        <dbReference type="EMBL" id="KMM73074.1"/>
    </source>
</evidence>
<dbReference type="VEuPathDB" id="FungiDB:CPAG_09363"/>
<proteinExistence type="predicted"/>
<dbReference type="EMBL" id="DS268114">
    <property type="protein sequence ID" value="KMM73074.1"/>
    <property type="molecule type" value="Genomic_DNA"/>
</dbReference>
<feature type="compositionally biased region" description="Low complexity" evidence="1">
    <location>
        <begin position="207"/>
        <end position="217"/>
    </location>
</feature>
<feature type="compositionally biased region" description="Polar residues" evidence="1">
    <location>
        <begin position="321"/>
        <end position="334"/>
    </location>
</feature>
<reference evidence="4" key="2">
    <citation type="journal article" date="2009" name="Genome Res.">
        <title>Comparative genomic analyses of the human fungal pathogens Coccidioides and their relatives.</title>
        <authorList>
            <person name="Sharpton T.J."/>
            <person name="Stajich J.E."/>
            <person name="Rounsley S.D."/>
            <person name="Gardner M.J."/>
            <person name="Wortman J.R."/>
            <person name="Jordar V.S."/>
            <person name="Maiti R."/>
            <person name="Kodira C.D."/>
            <person name="Neafsey D.E."/>
            <person name="Zeng Q."/>
            <person name="Hung C.-Y."/>
            <person name="McMahan C."/>
            <person name="Muszewska A."/>
            <person name="Grynberg M."/>
            <person name="Mandel M.A."/>
            <person name="Kellner E.M."/>
            <person name="Barker B.M."/>
            <person name="Galgiani J.N."/>
            <person name="Orbach M.J."/>
            <person name="Kirkland T.N."/>
            <person name="Cole G.T."/>
            <person name="Henn M.R."/>
            <person name="Birren B.W."/>
            <person name="Taylor J.W."/>
        </authorList>
    </citation>
    <scope>NUCLEOTIDE SEQUENCE [LARGE SCALE GENOMIC DNA]</scope>
    <source>
        <strain evidence="4">RMSCC 3488</strain>
    </source>
</reference>
<dbReference type="OrthoDB" id="5421784at2759"/>
<feature type="region of interest" description="Disordered" evidence="1">
    <location>
        <begin position="174"/>
        <end position="249"/>
    </location>
</feature>
<feature type="region of interest" description="Disordered" evidence="1">
    <location>
        <begin position="482"/>
        <end position="591"/>
    </location>
</feature>
<keyword evidence="2" id="KW-0472">Membrane</keyword>
<feature type="region of interest" description="Disordered" evidence="1">
    <location>
        <begin position="310"/>
        <end position="334"/>
    </location>
</feature>
<reference evidence="3 4" key="1">
    <citation type="submission" date="2007-06" db="EMBL/GenBank/DDBJ databases">
        <title>The Genome Sequence of Coccidioides posadasii RMSCC_3488.</title>
        <authorList>
            <consortium name="Coccidioides Genome Resources Consortium"/>
            <consortium name="The Broad Institute Genome Sequencing Platform"/>
            <person name="Henn M.R."/>
            <person name="Sykes S."/>
            <person name="Young S."/>
            <person name="Jaffe D."/>
            <person name="Berlin A."/>
            <person name="Alvarez P."/>
            <person name="Butler J."/>
            <person name="Gnerre S."/>
            <person name="Grabherr M."/>
            <person name="Mauceli E."/>
            <person name="Brockman W."/>
            <person name="Kodira C."/>
            <person name="Alvarado L."/>
            <person name="Zeng Q."/>
            <person name="Crawford M."/>
            <person name="Antoine C."/>
            <person name="Devon K."/>
            <person name="Galgiani J."/>
            <person name="Orsborn K."/>
            <person name="Lewis M.L."/>
            <person name="Nusbaum C."/>
            <person name="Galagan J."/>
            <person name="Birren B."/>
        </authorList>
    </citation>
    <scope>NUCLEOTIDE SEQUENCE [LARGE SCALE GENOMIC DNA]</scope>
    <source>
        <strain evidence="3 4">RMSCC 3488</strain>
    </source>
</reference>
<dbReference type="AlphaFoldDB" id="A0A0J6FV94"/>
<organism evidence="3 4">
    <name type="scientific">Coccidioides posadasii RMSCC 3488</name>
    <dbReference type="NCBI Taxonomy" id="454284"/>
    <lineage>
        <taxon>Eukaryota</taxon>
        <taxon>Fungi</taxon>
        <taxon>Dikarya</taxon>
        <taxon>Ascomycota</taxon>
        <taxon>Pezizomycotina</taxon>
        <taxon>Eurotiomycetes</taxon>
        <taxon>Eurotiomycetidae</taxon>
        <taxon>Onygenales</taxon>
        <taxon>Onygenaceae</taxon>
        <taxon>Coccidioides</taxon>
    </lineage>
</organism>
<protein>
    <submittedName>
        <fullName evidence="3">Uncharacterized protein</fullName>
    </submittedName>
</protein>
<sequence>MGHHWGRRHKSKHGALFAANSKKLDEDEAAVRGGGLVLPEPGEDDTPPRSVHADGDSHHSTDPAHVAEQLHGRLTKHIYARQVQSASDSVLVKTVIHLVRQNGATIGTYTLATLPATVSNSELGVVTIPSETNSPIIVPSLSEETSASQTAPATVSATGIPSLSEVPTLSSVVDSASIPSASQPQPPTSDPASSAIITQPTNIHLAPSSPTSAVPIVSSPPPVSSDVYPDTLSSASSTLIAPSPSDSETVTISPSIQTTIPPISTDSTSFVFTNSTSTPTTITSTSSFSIATSSSTYSKTSTVLHVGGGGIFPTDNGGSGPTDSFTENQGSDSENLSPPRIIGAVVGSVSGFVLILLIILFAIRSRKRKSSQTRALSDISDRDLMVGRGPTARSDFNISPRSSVIIANFFAPARALSRWRNSGQLIRSEEFTPAQRGFEKLGGRKLKSVLETGGDGYDNEFGVSEKVYESGALAKELGRVGVASPSYNPQTDKETGQSRSIPSPPLGRPASRDSDTSEQVLFRPSPARAVTTESSISGVSLPTSARTGITTRTSQPHPPPRSPLRTFSSDAVGRSHHSADGSRASRFTEGI</sequence>